<dbReference type="Gene3D" id="1.10.357.40">
    <property type="entry name" value="YbiA-like"/>
    <property type="match status" value="1"/>
</dbReference>
<dbReference type="SUPFAM" id="SSF143990">
    <property type="entry name" value="YbiA-like"/>
    <property type="match status" value="1"/>
</dbReference>
<protein>
    <submittedName>
        <fullName evidence="3">Uncharacterized protein</fullName>
    </submittedName>
</protein>
<dbReference type="EMBL" id="QXGH01000024">
    <property type="protein sequence ID" value="RHW25405.1"/>
    <property type="molecule type" value="Genomic_DNA"/>
</dbReference>
<dbReference type="OrthoDB" id="643483at2"/>
<name>A0A417XYG7_9ACTN</name>
<dbReference type="InterPro" id="IPR012596">
    <property type="entry name" value="Phage_T4_Y12G"/>
</dbReference>
<comment type="catalytic activity">
    <reaction evidence="1">
        <text>5-amino-6-(5-phospho-D-ribosylamino)uracil + H2O = 5,6-diaminouracil + D-ribose 5-phosphate</text>
        <dbReference type="Rhea" id="RHEA:55020"/>
        <dbReference type="ChEBI" id="CHEBI:15377"/>
        <dbReference type="ChEBI" id="CHEBI:46252"/>
        <dbReference type="ChEBI" id="CHEBI:58453"/>
        <dbReference type="ChEBI" id="CHEBI:78346"/>
    </reaction>
</comment>
<proteinExistence type="predicted"/>
<evidence type="ECO:0000256" key="1">
    <source>
        <dbReference type="ARBA" id="ARBA00000022"/>
    </source>
</evidence>
<sequence>MTPTLDIWSKAPSPVGLLSNFAPHRFELDGVECASMEALLQAFKFGDPDEQAEIYSLVGSRAKSRGRRSTWVDTQTLWWAGRAYPRLGRQYQGLLDRAYAALAGNRRFAVALTATGDAELTHSRGQPDPTMTVLTPDELCSRLMSTRERLRATTA</sequence>
<comment type="caution">
    <text evidence="3">The sequence shown here is derived from an EMBL/GenBank/DDBJ whole genome shotgun (WGS) entry which is preliminary data.</text>
</comment>
<dbReference type="Pfam" id="PF08010">
    <property type="entry name" value="Phage_30_3"/>
    <property type="match status" value="1"/>
</dbReference>
<dbReference type="CDD" id="cd15457">
    <property type="entry name" value="NADAR"/>
    <property type="match status" value="1"/>
</dbReference>
<dbReference type="Proteomes" id="UP000283644">
    <property type="component" value="Unassembled WGS sequence"/>
</dbReference>
<reference evidence="3 4" key="1">
    <citation type="submission" date="2018-09" db="EMBL/GenBank/DDBJ databases">
        <title>Genome sequencing of Nocardioides immobilis CCTCC AB 2017083 for comparison to Nocardioides silvaticus.</title>
        <authorList>
            <person name="Li C."/>
            <person name="Wang G."/>
        </authorList>
    </citation>
    <scope>NUCLEOTIDE SEQUENCE [LARGE SCALE GENOMIC DNA]</scope>
    <source>
        <strain evidence="3 4">CCTCC AB 2017083</strain>
    </source>
</reference>
<dbReference type="InterPro" id="IPR012816">
    <property type="entry name" value="NADAR"/>
</dbReference>
<accession>A0A417XYG7</accession>
<evidence type="ECO:0000313" key="3">
    <source>
        <dbReference type="EMBL" id="RHW25405.1"/>
    </source>
</evidence>
<dbReference type="InterPro" id="IPR037238">
    <property type="entry name" value="YbiA-like_sf"/>
</dbReference>
<comment type="catalytic activity">
    <reaction evidence="2">
        <text>2,5-diamino-6-hydroxy-4-(5-phosphoribosylamino)-pyrimidine + H2O = 2,5,6-triamino-4-hydroxypyrimidine + D-ribose 5-phosphate</text>
        <dbReference type="Rhea" id="RHEA:23436"/>
        <dbReference type="ChEBI" id="CHEBI:15377"/>
        <dbReference type="ChEBI" id="CHEBI:58614"/>
        <dbReference type="ChEBI" id="CHEBI:78346"/>
        <dbReference type="ChEBI" id="CHEBI:137796"/>
    </reaction>
</comment>
<evidence type="ECO:0000256" key="2">
    <source>
        <dbReference type="ARBA" id="ARBA00000751"/>
    </source>
</evidence>
<organism evidence="3 4">
    <name type="scientific">Nocardioides immobilis</name>
    <dbReference type="NCBI Taxonomy" id="2049295"/>
    <lineage>
        <taxon>Bacteria</taxon>
        <taxon>Bacillati</taxon>
        <taxon>Actinomycetota</taxon>
        <taxon>Actinomycetes</taxon>
        <taxon>Propionibacteriales</taxon>
        <taxon>Nocardioidaceae</taxon>
        <taxon>Nocardioides</taxon>
    </lineage>
</organism>
<evidence type="ECO:0000313" key="4">
    <source>
        <dbReference type="Proteomes" id="UP000283644"/>
    </source>
</evidence>
<gene>
    <name evidence="3" type="ORF">D0Z08_19450</name>
</gene>
<dbReference type="AlphaFoldDB" id="A0A417XYG7"/>
<keyword evidence="4" id="KW-1185">Reference proteome</keyword>